<evidence type="ECO:0000259" key="3">
    <source>
        <dbReference type="Pfam" id="PF02826"/>
    </source>
</evidence>
<comment type="caution">
    <text evidence="4">The sequence shown here is derived from an EMBL/GenBank/DDBJ whole genome shotgun (WGS) entry which is preliminary data.</text>
</comment>
<evidence type="ECO:0000256" key="1">
    <source>
        <dbReference type="ARBA" id="ARBA00023002"/>
    </source>
</evidence>
<dbReference type="AlphaFoldDB" id="A0A2G7FKB9"/>
<dbReference type="SUPFAM" id="SSF51735">
    <property type="entry name" value="NAD(P)-binding Rossmann-fold domains"/>
    <property type="match status" value="1"/>
</dbReference>
<keyword evidence="2" id="KW-0520">NAD</keyword>
<gene>
    <name evidence="4" type="ORF">AARAC_006501</name>
</gene>
<dbReference type="CDD" id="cd12163">
    <property type="entry name" value="2-Hacid_dh_5"/>
    <property type="match status" value="1"/>
</dbReference>
<dbReference type="GO" id="GO:0051287">
    <property type="term" value="F:NAD binding"/>
    <property type="evidence" value="ECO:0007669"/>
    <property type="project" value="InterPro"/>
</dbReference>
<keyword evidence="1" id="KW-0560">Oxidoreductase</keyword>
<dbReference type="STRING" id="656916.A0A2G7FKB9"/>
<protein>
    <submittedName>
        <fullName evidence="4">Dehydrogenase</fullName>
    </submittedName>
</protein>
<feature type="non-terminal residue" evidence="4">
    <location>
        <position position="1"/>
    </location>
</feature>
<dbReference type="EMBL" id="NEXV01000598">
    <property type="protein sequence ID" value="PIG80725.1"/>
    <property type="molecule type" value="Genomic_DNA"/>
</dbReference>
<dbReference type="InterPro" id="IPR006140">
    <property type="entry name" value="D-isomer_DH_NAD-bd"/>
</dbReference>
<organism evidence="4 5">
    <name type="scientific">Aspergillus arachidicola</name>
    <dbReference type="NCBI Taxonomy" id="656916"/>
    <lineage>
        <taxon>Eukaryota</taxon>
        <taxon>Fungi</taxon>
        <taxon>Dikarya</taxon>
        <taxon>Ascomycota</taxon>
        <taxon>Pezizomycotina</taxon>
        <taxon>Eurotiomycetes</taxon>
        <taxon>Eurotiomycetidae</taxon>
        <taxon>Eurotiales</taxon>
        <taxon>Aspergillaceae</taxon>
        <taxon>Aspergillus</taxon>
        <taxon>Aspergillus subgen. Circumdati</taxon>
    </lineage>
</organism>
<evidence type="ECO:0000313" key="5">
    <source>
        <dbReference type="Proteomes" id="UP000231358"/>
    </source>
</evidence>
<proteinExistence type="predicted"/>
<dbReference type="GO" id="GO:0016491">
    <property type="term" value="F:oxidoreductase activity"/>
    <property type="evidence" value="ECO:0007669"/>
    <property type="project" value="UniProtKB-KW"/>
</dbReference>
<keyword evidence="5" id="KW-1185">Reference proteome</keyword>
<evidence type="ECO:0000256" key="2">
    <source>
        <dbReference type="ARBA" id="ARBA00023027"/>
    </source>
</evidence>
<dbReference type="Pfam" id="PF02826">
    <property type="entry name" value="2-Hacid_dh_C"/>
    <property type="match status" value="2"/>
</dbReference>
<dbReference type="InterPro" id="IPR029752">
    <property type="entry name" value="D-isomer_DH_CS1"/>
</dbReference>
<accession>A0A2G7FKB9</accession>
<dbReference type="PROSITE" id="PS00065">
    <property type="entry name" value="D_2_HYDROXYACID_DH_1"/>
    <property type="match status" value="1"/>
</dbReference>
<evidence type="ECO:0000313" key="4">
    <source>
        <dbReference type="EMBL" id="PIG80725.1"/>
    </source>
</evidence>
<dbReference type="PANTHER" id="PTHR43333:SF1">
    <property type="entry name" value="D-ISOMER SPECIFIC 2-HYDROXYACID DEHYDROGENASE NAD-BINDING DOMAIN-CONTAINING PROTEIN"/>
    <property type="match status" value="1"/>
</dbReference>
<feature type="domain" description="D-isomer specific 2-hydroxyacid dehydrogenase NAD-binding" evidence="3">
    <location>
        <begin position="221"/>
        <end position="327"/>
    </location>
</feature>
<dbReference type="Proteomes" id="UP000231358">
    <property type="component" value="Unassembled WGS sequence"/>
</dbReference>
<reference evidence="4 5" key="1">
    <citation type="submission" date="2017-05" db="EMBL/GenBank/DDBJ databases">
        <title>Genome sequence for an aflatoxigenic pathogen of Argentinian peanut, Aspergillus arachidicola.</title>
        <authorList>
            <person name="Moore G."/>
            <person name="Beltz S.B."/>
            <person name="Mack B.M."/>
        </authorList>
    </citation>
    <scope>NUCLEOTIDE SEQUENCE [LARGE SCALE GENOMIC DNA]</scope>
    <source>
        <strain evidence="4 5">CBS 117610</strain>
    </source>
</reference>
<name>A0A2G7FKB9_9EURO</name>
<dbReference type="InterPro" id="IPR036291">
    <property type="entry name" value="NAD(P)-bd_dom_sf"/>
</dbReference>
<sequence>NKMGDAALAPKEHLLITFMRDLAPDQLEEIKAKFPGLEVSSVTLKRGEDIPSELAKKASYIVTFTNLPKPEDSENIKFIHFLSAGLDHAIQHPIFKETAIPLTSSSGVHAPPIAEWTVMNWLVHTRKYAYMYEGQKKHEWRDGNSGYFQGVHDQVGKRVGILGYGSIGRQIGRVSQALGMKVYAYTASPRPTPSSRHDNGFIVPNTGDKEGTIPVSWHHGTDRASIREFLALGLDHLVISLPLTPQTTHLLGAEEFALLAASQGSKGAKPYLTNISRGKVLDQEALIGALKSGDLSGAALDVTDPEPLPAGHPLWDAPNVQISPHVSSSGVEYFPRSLDIVKENVGRITRGEELLNVYKRGKGY</sequence>
<dbReference type="PANTHER" id="PTHR43333">
    <property type="entry name" value="2-HACID_DH_C DOMAIN-CONTAINING PROTEIN"/>
    <property type="match status" value="1"/>
</dbReference>
<feature type="domain" description="D-isomer specific 2-hydroxyacid dehydrogenase NAD-binding" evidence="3">
    <location>
        <begin position="121"/>
        <end position="193"/>
    </location>
</feature>
<dbReference type="Gene3D" id="3.40.50.720">
    <property type="entry name" value="NAD(P)-binding Rossmann-like Domain"/>
    <property type="match status" value="2"/>
</dbReference>
<dbReference type="SUPFAM" id="SSF52283">
    <property type="entry name" value="Formate/glycerate dehydrogenase catalytic domain-like"/>
    <property type="match status" value="1"/>
</dbReference>